<proteinExistence type="predicted"/>
<evidence type="ECO:0000313" key="2">
    <source>
        <dbReference type="Proteomes" id="UP000499080"/>
    </source>
</evidence>
<accession>A0A4Y2KLK9</accession>
<comment type="caution">
    <text evidence="1">The sequence shown here is derived from an EMBL/GenBank/DDBJ whole genome shotgun (WGS) entry which is preliminary data.</text>
</comment>
<dbReference type="AlphaFoldDB" id="A0A4Y2KLK9"/>
<protein>
    <submittedName>
        <fullName evidence="1">Uncharacterized protein</fullName>
    </submittedName>
</protein>
<gene>
    <name evidence="1" type="ORF">AVEN_220706_1</name>
</gene>
<name>A0A4Y2KLK9_ARAVE</name>
<reference evidence="1 2" key="1">
    <citation type="journal article" date="2019" name="Sci. Rep.">
        <title>Orb-weaving spider Araneus ventricosus genome elucidates the spidroin gene catalogue.</title>
        <authorList>
            <person name="Kono N."/>
            <person name="Nakamura H."/>
            <person name="Ohtoshi R."/>
            <person name="Moran D.A.P."/>
            <person name="Shinohara A."/>
            <person name="Yoshida Y."/>
            <person name="Fujiwara M."/>
            <person name="Mori M."/>
            <person name="Tomita M."/>
            <person name="Arakawa K."/>
        </authorList>
    </citation>
    <scope>NUCLEOTIDE SEQUENCE [LARGE SCALE GENOMIC DNA]</scope>
</reference>
<sequence>MIFIPLRIIGTKRCAPIETSSTHPLSVSLTLHSQVTLVTCSNVNTNQDEVLLETCAALITLGDHRKTINILLNNASQRCCLKKDRATEMKKEGKITRLFSSRGSLFRRYTASCK</sequence>
<evidence type="ECO:0000313" key="1">
    <source>
        <dbReference type="EMBL" id="GBN03464.1"/>
    </source>
</evidence>
<dbReference type="Proteomes" id="UP000499080">
    <property type="component" value="Unassembled WGS sequence"/>
</dbReference>
<organism evidence="1 2">
    <name type="scientific">Araneus ventricosus</name>
    <name type="common">Orbweaver spider</name>
    <name type="synonym">Epeira ventricosa</name>
    <dbReference type="NCBI Taxonomy" id="182803"/>
    <lineage>
        <taxon>Eukaryota</taxon>
        <taxon>Metazoa</taxon>
        <taxon>Ecdysozoa</taxon>
        <taxon>Arthropoda</taxon>
        <taxon>Chelicerata</taxon>
        <taxon>Arachnida</taxon>
        <taxon>Araneae</taxon>
        <taxon>Araneomorphae</taxon>
        <taxon>Entelegynae</taxon>
        <taxon>Araneoidea</taxon>
        <taxon>Araneidae</taxon>
        <taxon>Araneus</taxon>
    </lineage>
</organism>
<keyword evidence="2" id="KW-1185">Reference proteome</keyword>
<dbReference type="EMBL" id="BGPR01195556">
    <property type="protein sequence ID" value="GBN03464.1"/>
    <property type="molecule type" value="Genomic_DNA"/>
</dbReference>